<protein>
    <submittedName>
        <fullName evidence="2">Type II toxin-antitoxin system ParD family antitoxin</fullName>
    </submittedName>
</protein>
<dbReference type="Proteomes" id="UP000618445">
    <property type="component" value="Unassembled WGS sequence"/>
</dbReference>
<comment type="caution">
    <text evidence="2">The sequence shown here is derived from an EMBL/GenBank/DDBJ whole genome shotgun (WGS) entry which is preliminary data.</text>
</comment>
<feature type="coiled-coil region" evidence="1">
    <location>
        <begin position="32"/>
        <end position="59"/>
    </location>
</feature>
<dbReference type="InterPro" id="IPR022789">
    <property type="entry name" value="ParD"/>
</dbReference>
<accession>A0ABR8CJA1</accession>
<dbReference type="EMBL" id="JACJQY010000070">
    <property type="protein sequence ID" value="MBD2319876.1"/>
    <property type="molecule type" value="Genomic_DNA"/>
</dbReference>
<keyword evidence="3" id="KW-1185">Reference proteome</keyword>
<keyword evidence="1" id="KW-0175">Coiled coil</keyword>
<dbReference type="Gene3D" id="6.10.10.120">
    <property type="entry name" value="Antitoxin ParD1-like"/>
    <property type="match status" value="1"/>
</dbReference>
<evidence type="ECO:0000313" key="2">
    <source>
        <dbReference type="EMBL" id="MBD2319876.1"/>
    </source>
</evidence>
<organism evidence="2 3">
    <name type="scientific">Phormidium tenue FACHB-1050</name>
    <dbReference type="NCBI Taxonomy" id="2692857"/>
    <lineage>
        <taxon>Bacteria</taxon>
        <taxon>Bacillati</taxon>
        <taxon>Cyanobacteriota</taxon>
        <taxon>Cyanophyceae</taxon>
        <taxon>Oscillatoriophycideae</taxon>
        <taxon>Oscillatoriales</taxon>
        <taxon>Oscillatoriaceae</taxon>
        <taxon>Phormidium</taxon>
    </lineage>
</organism>
<name>A0ABR8CJA1_9CYAN</name>
<dbReference type="InterPro" id="IPR038296">
    <property type="entry name" value="ParD_sf"/>
</dbReference>
<evidence type="ECO:0000313" key="3">
    <source>
        <dbReference type="Proteomes" id="UP000618445"/>
    </source>
</evidence>
<dbReference type="RefSeq" id="WP_094529909.1">
    <property type="nucleotide sequence ID" value="NZ_CAWPQU010000068.1"/>
</dbReference>
<evidence type="ECO:0000256" key="1">
    <source>
        <dbReference type="SAM" id="Coils"/>
    </source>
</evidence>
<dbReference type="PANTHER" id="PTHR36582:SF2">
    <property type="entry name" value="ANTITOXIN PARD"/>
    <property type="match status" value="1"/>
</dbReference>
<sequence>MNIALKPEQENFIRAKLQDGKYQSVDSLLAFAFQLLEEHEAKQQKLSELRKKIAEGTEQIKQGDVVDGELVFQQLQVKLEQMSQK</sequence>
<dbReference type="Pfam" id="PF03693">
    <property type="entry name" value="ParD_antitoxin"/>
    <property type="match status" value="1"/>
</dbReference>
<gene>
    <name evidence="2" type="ORF">H6G05_23935</name>
</gene>
<dbReference type="PANTHER" id="PTHR36582">
    <property type="entry name" value="ANTITOXIN PARD"/>
    <property type="match status" value="1"/>
</dbReference>
<reference evidence="2 3" key="1">
    <citation type="journal article" date="2020" name="ISME J.">
        <title>Comparative genomics reveals insights into cyanobacterial evolution and habitat adaptation.</title>
        <authorList>
            <person name="Chen M.Y."/>
            <person name="Teng W.K."/>
            <person name="Zhao L."/>
            <person name="Hu C.X."/>
            <person name="Zhou Y.K."/>
            <person name="Han B.P."/>
            <person name="Song L.R."/>
            <person name="Shu W.S."/>
        </authorList>
    </citation>
    <scope>NUCLEOTIDE SEQUENCE [LARGE SCALE GENOMIC DNA]</scope>
    <source>
        <strain evidence="2 3">FACHB-1050</strain>
    </source>
</reference>
<proteinExistence type="predicted"/>